<accession>A0A5B8FJ84</accession>
<keyword evidence="6" id="KW-0902">Two-component regulatory system</keyword>
<evidence type="ECO:0000256" key="10">
    <source>
        <dbReference type="ARBA" id="ARBA00023163"/>
    </source>
</evidence>
<dbReference type="InterPro" id="IPR058031">
    <property type="entry name" value="AAA_lid_NorR"/>
</dbReference>
<dbReference type="Gene3D" id="3.40.50.2300">
    <property type="match status" value="1"/>
</dbReference>
<name>A0A5B8FJ84_9RHOB</name>
<evidence type="ECO:0000256" key="7">
    <source>
        <dbReference type="ARBA" id="ARBA00023015"/>
    </source>
</evidence>
<dbReference type="InterPro" id="IPR003593">
    <property type="entry name" value="AAA+_ATPase"/>
</dbReference>
<organism evidence="15 16">
    <name type="scientific">Paroceanicella profunda</name>
    <dbReference type="NCBI Taxonomy" id="2579971"/>
    <lineage>
        <taxon>Bacteria</taxon>
        <taxon>Pseudomonadati</taxon>
        <taxon>Pseudomonadota</taxon>
        <taxon>Alphaproteobacteria</taxon>
        <taxon>Rhodobacterales</taxon>
        <taxon>Paracoccaceae</taxon>
        <taxon>Paroceanicella</taxon>
    </lineage>
</organism>
<dbReference type="GO" id="GO:0000160">
    <property type="term" value="P:phosphorelay signal transduction system"/>
    <property type="evidence" value="ECO:0007669"/>
    <property type="project" value="UniProtKB-KW"/>
</dbReference>
<dbReference type="InterPro" id="IPR011006">
    <property type="entry name" value="CheY-like_superfamily"/>
</dbReference>
<evidence type="ECO:0000256" key="2">
    <source>
        <dbReference type="ARBA" id="ARBA00011135"/>
    </source>
</evidence>
<keyword evidence="5" id="KW-0067">ATP-binding</keyword>
<dbReference type="AlphaFoldDB" id="A0A5B8FJ84"/>
<evidence type="ECO:0000256" key="3">
    <source>
        <dbReference type="ARBA" id="ARBA00015308"/>
    </source>
</evidence>
<proteinExistence type="predicted"/>
<dbReference type="InterPro" id="IPR009057">
    <property type="entry name" value="Homeodomain-like_sf"/>
</dbReference>
<dbReference type="SMART" id="SM00382">
    <property type="entry name" value="AAA"/>
    <property type="match status" value="1"/>
</dbReference>
<feature type="modified residue" description="4-aspartylphosphate" evidence="11">
    <location>
        <position position="55"/>
    </location>
</feature>
<gene>
    <name evidence="15" type="ORF">FDP22_20090</name>
</gene>
<dbReference type="InterPro" id="IPR002078">
    <property type="entry name" value="Sigma_54_int"/>
</dbReference>
<dbReference type="SUPFAM" id="SSF46689">
    <property type="entry name" value="Homeodomain-like"/>
    <property type="match status" value="1"/>
</dbReference>
<dbReference type="Pfam" id="PF02954">
    <property type="entry name" value="HTH_8"/>
    <property type="match status" value="1"/>
</dbReference>
<dbReference type="SUPFAM" id="SSF52540">
    <property type="entry name" value="P-loop containing nucleoside triphosphate hydrolases"/>
    <property type="match status" value="1"/>
</dbReference>
<dbReference type="InterPro" id="IPR027417">
    <property type="entry name" value="P-loop_NTPase"/>
</dbReference>
<evidence type="ECO:0000256" key="4">
    <source>
        <dbReference type="ARBA" id="ARBA00022741"/>
    </source>
</evidence>
<dbReference type="Gene3D" id="1.10.10.60">
    <property type="entry name" value="Homeodomain-like"/>
    <property type="match status" value="1"/>
</dbReference>
<reference evidence="15 16" key="1">
    <citation type="submission" date="2019-06" db="EMBL/GenBank/DDBJ databases">
        <title>Genome sequence of Rhodobacteraceae bacterium D4M1.</title>
        <authorList>
            <person name="Cao J."/>
        </authorList>
    </citation>
    <scope>NUCLEOTIDE SEQUENCE [LARGE SCALE GENOMIC DNA]</scope>
    <source>
        <strain evidence="15 16">D4M1</strain>
        <plasmid evidence="16">pd4m1a</plasmid>
    </source>
</reference>
<dbReference type="InterPro" id="IPR025944">
    <property type="entry name" value="Sigma_54_int_dom_CS"/>
</dbReference>
<keyword evidence="9" id="KW-0010">Activator</keyword>
<dbReference type="Pfam" id="PF25601">
    <property type="entry name" value="AAA_lid_14"/>
    <property type="match status" value="1"/>
</dbReference>
<dbReference type="PROSITE" id="PS00688">
    <property type="entry name" value="SIGMA54_INTERACT_3"/>
    <property type="match status" value="1"/>
</dbReference>
<dbReference type="PANTHER" id="PTHR32071">
    <property type="entry name" value="TRANSCRIPTIONAL REGULATORY PROTEIN"/>
    <property type="match status" value="1"/>
</dbReference>
<feature type="region of interest" description="Disordered" evidence="12">
    <location>
        <begin position="120"/>
        <end position="140"/>
    </location>
</feature>
<dbReference type="PROSITE" id="PS50045">
    <property type="entry name" value="SIGMA54_INTERACT_4"/>
    <property type="match status" value="1"/>
</dbReference>
<feature type="domain" description="Sigma-54 factor interaction" evidence="13">
    <location>
        <begin position="147"/>
        <end position="376"/>
    </location>
</feature>
<keyword evidence="15" id="KW-0614">Plasmid</keyword>
<dbReference type="FunFam" id="3.40.50.300:FF:000006">
    <property type="entry name" value="DNA-binding transcriptional regulator NtrC"/>
    <property type="match status" value="1"/>
</dbReference>
<dbReference type="RefSeq" id="WP_138577999.1">
    <property type="nucleotide sequence ID" value="NZ_CP040819.1"/>
</dbReference>
<keyword evidence="10" id="KW-0804">Transcription</keyword>
<evidence type="ECO:0000259" key="13">
    <source>
        <dbReference type="PROSITE" id="PS50045"/>
    </source>
</evidence>
<dbReference type="GO" id="GO:0006355">
    <property type="term" value="P:regulation of DNA-templated transcription"/>
    <property type="evidence" value="ECO:0007669"/>
    <property type="project" value="InterPro"/>
</dbReference>
<dbReference type="InterPro" id="IPR025943">
    <property type="entry name" value="Sigma_54_int_dom_ATP-bd_2"/>
</dbReference>
<evidence type="ECO:0000256" key="6">
    <source>
        <dbReference type="ARBA" id="ARBA00023012"/>
    </source>
</evidence>
<dbReference type="InterPro" id="IPR002197">
    <property type="entry name" value="HTH_Fis"/>
</dbReference>
<dbReference type="SUPFAM" id="SSF52172">
    <property type="entry name" value="CheY-like"/>
    <property type="match status" value="1"/>
</dbReference>
<evidence type="ECO:0000256" key="5">
    <source>
        <dbReference type="ARBA" id="ARBA00022840"/>
    </source>
</evidence>
<comment type="subunit">
    <text evidence="2">Interacts with sigma-54.</text>
</comment>
<evidence type="ECO:0000256" key="1">
    <source>
        <dbReference type="ARBA" id="ARBA00002167"/>
    </source>
</evidence>
<dbReference type="PROSITE" id="PS00676">
    <property type="entry name" value="SIGMA54_INTERACT_2"/>
    <property type="match status" value="1"/>
</dbReference>
<protein>
    <recommendedName>
        <fullName evidence="3">Nif-specific regulatory protein</fullName>
    </recommendedName>
</protein>
<dbReference type="KEGG" id="ppru:FDP22_20090"/>
<dbReference type="EMBL" id="CP040819">
    <property type="protein sequence ID" value="QDL94157.1"/>
    <property type="molecule type" value="Genomic_DNA"/>
</dbReference>
<keyword evidence="7" id="KW-0805">Transcription regulation</keyword>
<dbReference type="CDD" id="cd00009">
    <property type="entry name" value="AAA"/>
    <property type="match status" value="1"/>
</dbReference>
<dbReference type="SMART" id="SM00448">
    <property type="entry name" value="REC"/>
    <property type="match status" value="1"/>
</dbReference>
<dbReference type="Pfam" id="PF00158">
    <property type="entry name" value="Sigma54_activat"/>
    <property type="match status" value="1"/>
</dbReference>
<feature type="domain" description="Response regulatory" evidence="14">
    <location>
        <begin position="6"/>
        <end position="120"/>
    </location>
</feature>
<dbReference type="PANTHER" id="PTHR32071:SF117">
    <property type="entry name" value="PTS-DEPENDENT DIHYDROXYACETONE KINASE OPERON REGULATORY PROTEIN-RELATED"/>
    <property type="match status" value="1"/>
</dbReference>
<dbReference type="Pfam" id="PF00072">
    <property type="entry name" value="Response_reg"/>
    <property type="match status" value="1"/>
</dbReference>
<keyword evidence="16" id="KW-1185">Reference proteome</keyword>
<keyword evidence="8" id="KW-0238">DNA-binding</keyword>
<geneLocation type="plasmid" evidence="16">
    <name>pd4m1a</name>
</geneLocation>
<sequence length="497" mass="53568">MTEAGPLLLIEDTPSLSMVYRTILSNAGFRVTTAFTAAEGVSAFDADRNRVVLLDLMLPDADGLDVLRHISACGPDSKVIVITANGSINRAVEAMREGAFDFLVKPFDDRRLLSAVHNAREATLSPPPRPGAPEDGPQPGAVGFEGFVGSSPLMHQIYRTVGHIGRSTATVFITGESGTGKEVCAQAIHNISNRRKGPFVPLNCGAIPRDLLESEVFGHLRGSFTGAIADKQGAAAVADGGTLFLDEVCEMDLALQTKLLRFLQTSMIQPVGAVRQRKVDVRIVCATNRDPAAEVRAGRFREDLFYRLHVVPIHLPPLRDRGEDVNEIAQRCLVDFAREEGRRFTSLSQPVRDIFRALPWPGNVRQLLNVMRNIVVLHDGTEVLPEMLPPELRLQSLPRGAPGVAGAEAPPAPQPSVPVTSGALAVAQVPAPDSSVPGRADEAIRTLVGLSLAEMEREFIEATIAACKGSIPRAARMLDVSPSTLYRKREGWARSGS</sequence>
<dbReference type="GO" id="GO:0043565">
    <property type="term" value="F:sequence-specific DNA binding"/>
    <property type="evidence" value="ECO:0007669"/>
    <property type="project" value="InterPro"/>
</dbReference>
<dbReference type="InterPro" id="IPR001789">
    <property type="entry name" value="Sig_transdc_resp-reg_receiver"/>
</dbReference>
<evidence type="ECO:0000259" key="14">
    <source>
        <dbReference type="PROSITE" id="PS50110"/>
    </source>
</evidence>
<keyword evidence="4" id="KW-0547">Nucleotide-binding</keyword>
<evidence type="ECO:0000256" key="8">
    <source>
        <dbReference type="ARBA" id="ARBA00023125"/>
    </source>
</evidence>
<dbReference type="PROSITE" id="PS50110">
    <property type="entry name" value="RESPONSE_REGULATORY"/>
    <property type="match status" value="1"/>
</dbReference>
<dbReference type="OrthoDB" id="9802388at2"/>
<evidence type="ECO:0000256" key="9">
    <source>
        <dbReference type="ARBA" id="ARBA00023159"/>
    </source>
</evidence>
<evidence type="ECO:0000313" key="16">
    <source>
        <dbReference type="Proteomes" id="UP000305888"/>
    </source>
</evidence>
<evidence type="ECO:0000256" key="12">
    <source>
        <dbReference type="SAM" id="MobiDB-lite"/>
    </source>
</evidence>
<dbReference type="Gene3D" id="1.10.8.60">
    <property type="match status" value="1"/>
</dbReference>
<dbReference type="GO" id="GO:0005524">
    <property type="term" value="F:ATP binding"/>
    <property type="evidence" value="ECO:0007669"/>
    <property type="project" value="UniProtKB-KW"/>
</dbReference>
<comment type="function">
    <text evidence="1">Required for activation of most nif operons, which are directly involved in nitrogen fixation.</text>
</comment>
<evidence type="ECO:0000313" key="15">
    <source>
        <dbReference type="EMBL" id="QDL94157.1"/>
    </source>
</evidence>
<evidence type="ECO:0000256" key="11">
    <source>
        <dbReference type="PROSITE-ProRule" id="PRU00169"/>
    </source>
</evidence>
<keyword evidence="11" id="KW-0597">Phosphoprotein</keyword>
<dbReference type="Gene3D" id="3.40.50.300">
    <property type="entry name" value="P-loop containing nucleotide triphosphate hydrolases"/>
    <property type="match status" value="1"/>
</dbReference>
<dbReference type="Proteomes" id="UP000305888">
    <property type="component" value="Plasmid pD4M1A"/>
</dbReference>